<protein>
    <submittedName>
        <fullName evidence="1">Uncharacterized protein</fullName>
    </submittedName>
</protein>
<dbReference type="EMBL" id="SNXI01000004">
    <property type="protein sequence ID" value="TDP38958.1"/>
    <property type="molecule type" value="Genomic_DNA"/>
</dbReference>
<gene>
    <name evidence="1" type="ORF">DEU29_10458</name>
</gene>
<evidence type="ECO:0000313" key="1">
    <source>
        <dbReference type="EMBL" id="TDP38958.1"/>
    </source>
</evidence>
<keyword evidence="2" id="KW-1185">Reference proteome</keyword>
<sequence length="56" mass="6361">MFFVRIFIKFIDNGCFCWQLPIYLKKGNAGRLALAIVLSNTYIVGQSSLREANVYG</sequence>
<evidence type="ECO:0000313" key="2">
    <source>
        <dbReference type="Proteomes" id="UP000295531"/>
    </source>
</evidence>
<accession>A0A4R6PKK6</accession>
<name>A0A4R6PKK6_9GAMM</name>
<comment type="caution">
    <text evidence="1">The sequence shown here is derived from an EMBL/GenBank/DDBJ whole genome shotgun (WGS) entry which is preliminary data.</text>
</comment>
<proteinExistence type="predicted"/>
<dbReference type="AlphaFoldDB" id="A0A4R6PKK6"/>
<reference evidence="1 2" key="1">
    <citation type="submission" date="2019-03" db="EMBL/GenBank/DDBJ databases">
        <title>Freshwater and sediment microbial communities from various areas in North America, analyzing microbe dynamics in response to fracking.</title>
        <authorList>
            <person name="Lamendella R."/>
        </authorList>
    </citation>
    <scope>NUCLEOTIDE SEQUENCE [LARGE SCALE GENOMIC DNA]</scope>
    <source>
        <strain evidence="1 2">18_TX</strain>
    </source>
</reference>
<organism evidence="1 2">
    <name type="scientific">Idiomarina aquatica</name>
    <dbReference type="NCBI Taxonomy" id="1327752"/>
    <lineage>
        <taxon>Bacteria</taxon>
        <taxon>Pseudomonadati</taxon>
        <taxon>Pseudomonadota</taxon>
        <taxon>Gammaproteobacteria</taxon>
        <taxon>Alteromonadales</taxon>
        <taxon>Idiomarinaceae</taxon>
        <taxon>Idiomarina</taxon>
    </lineage>
</organism>
<dbReference type="Proteomes" id="UP000295531">
    <property type="component" value="Unassembled WGS sequence"/>
</dbReference>